<keyword evidence="3" id="KW-1185">Reference proteome</keyword>
<proteinExistence type="predicted"/>
<evidence type="ECO:0000256" key="1">
    <source>
        <dbReference type="SAM" id="MobiDB-lite"/>
    </source>
</evidence>
<reference evidence="2" key="1">
    <citation type="submission" date="2020-08" db="EMBL/GenBank/DDBJ databases">
        <title>Genome public.</title>
        <authorList>
            <person name="Liu C."/>
            <person name="Sun Q."/>
        </authorList>
    </citation>
    <scope>NUCLEOTIDE SEQUENCE</scope>
    <source>
        <strain evidence="2">NSJ-23</strain>
    </source>
</reference>
<feature type="compositionally biased region" description="Polar residues" evidence="1">
    <location>
        <begin position="380"/>
        <end position="389"/>
    </location>
</feature>
<accession>A0A8J6JCU3</accession>
<dbReference type="GO" id="GO:0005198">
    <property type="term" value="F:structural molecule activity"/>
    <property type="evidence" value="ECO:0007669"/>
    <property type="project" value="InterPro"/>
</dbReference>
<organism evidence="2 3">
    <name type="scientific">Flintibacter hominis</name>
    <dbReference type="NCBI Taxonomy" id="2763048"/>
    <lineage>
        <taxon>Bacteria</taxon>
        <taxon>Bacillati</taxon>
        <taxon>Bacillota</taxon>
        <taxon>Clostridia</taxon>
        <taxon>Eubacteriales</taxon>
        <taxon>Flintibacter</taxon>
    </lineage>
</organism>
<evidence type="ECO:0008006" key="4">
    <source>
        <dbReference type="Google" id="ProtNLM"/>
    </source>
</evidence>
<protein>
    <recommendedName>
        <fullName evidence="4">Minor capsid protein</fullName>
    </recommendedName>
</protein>
<comment type="caution">
    <text evidence="2">The sequence shown here is derived from an EMBL/GenBank/DDBJ whole genome shotgun (WGS) entry which is preliminary data.</text>
</comment>
<gene>
    <name evidence="2" type="ORF">H8S11_13330</name>
</gene>
<name>A0A8J6JCU3_9FIRM</name>
<dbReference type="Proteomes" id="UP000628736">
    <property type="component" value="Unassembled WGS sequence"/>
</dbReference>
<dbReference type="AlphaFoldDB" id="A0A8J6JCU3"/>
<evidence type="ECO:0000313" key="3">
    <source>
        <dbReference type="Proteomes" id="UP000628736"/>
    </source>
</evidence>
<dbReference type="RefSeq" id="WP_186853478.1">
    <property type="nucleotide sequence ID" value="NZ_JACOPO010000015.1"/>
</dbReference>
<dbReference type="Pfam" id="PF06152">
    <property type="entry name" value="Phage_min_cap2"/>
    <property type="match status" value="1"/>
</dbReference>
<dbReference type="EMBL" id="JACOPO010000015">
    <property type="protein sequence ID" value="MBC5723783.1"/>
    <property type="molecule type" value="Genomic_DNA"/>
</dbReference>
<sequence length="389" mass="44222">MSRLMNESWLEGLPDNIVENLESLNNYVVQRICERIRKIGDIGAADAHRLKTAIEYAGADLKAIEKEVARIMGVNQQEVERLFEEVAKENVEFANTYYRARKMDALQSYAARSVLSSFVDAAKRQAMDGTSNISNTYMIGFKRGKQTIPLREYYISAIDRAITYVQTGVVDYQSAMRSTVKEMARSGLRRVTWESGYSRRLDSSARMNILEGVRRLNSQMMEETGREFGADGVEISAHGLCAPDHRHIQGRQFSNEEWERINRSLDRPLGTLNCQHFATPIVLGVSKSVYSRKELADINRRSSEKIEYKGQKMSRYEASQRQRQMETAIRYAKDERDAMIAAGDKLGATQARKKSAALSAEYKRFCEQAGLTPRPERTRSITGPTVQKI</sequence>
<feature type="region of interest" description="Disordered" evidence="1">
    <location>
        <begin position="369"/>
        <end position="389"/>
    </location>
</feature>
<evidence type="ECO:0000313" key="2">
    <source>
        <dbReference type="EMBL" id="MBC5723783.1"/>
    </source>
</evidence>
<dbReference type="InterPro" id="IPR009319">
    <property type="entry name" value="Phage_A118_VSP1"/>
</dbReference>